<evidence type="ECO:0008006" key="5">
    <source>
        <dbReference type="Google" id="ProtNLM"/>
    </source>
</evidence>
<keyword evidence="2" id="KW-1277">Toxin-antitoxin system</keyword>
<dbReference type="STRING" id="1797985.A2Y83_01415"/>
<dbReference type="InterPro" id="IPR007712">
    <property type="entry name" value="RelE/ParE_toxin"/>
</dbReference>
<proteinExistence type="inferred from homology"/>
<organism evidence="3 4">
    <name type="scientific">Candidatus Falkowbacteria bacterium RBG_13_39_14</name>
    <dbReference type="NCBI Taxonomy" id="1797985"/>
    <lineage>
        <taxon>Bacteria</taxon>
        <taxon>Candidatus Falkowiibacteriota</taxon>
    </lineage>
</organism>
<dbReference type="InterPro" id="IPR035093">
    <property type="entry name" value="RelE/ParE_toxin_dom_sf"/>
</dbReference>
<evidence type="ECO:0000256" key="2">
    <source>
        <dbReference type="ARBA" id="ARBA00022649"/>
    </source>
</evidence>
<dbReference type="Pfam" id="PF05016">
    <property type="entry name" value="ParE_toxin"/>
    <property type="match status" value="1"/>
</dbReference>
<evidence type="ECO:0000313" key="4">
    <source>
        <dbReference type="Proteomes" id="UP000178323"/>
    </source>
</evidence>
<dbReference type="Gene3D" id="3.30.2310.20">
    <property type="entry name" value="RelE-like"/>
    <property type="match status" value="1"/>
</dbReference>
<protein>
    <recommendedName>
        <fullName evidence="5">Addiction module toxin RelE</fullName>
    </recommendedName>
</protein>
<dbReference type="AlphaFoldDB" id="A0A1F5S9S0"/>
<gene>
    <name evidence="3" type="ORF">A2Y83_01415</name>
</gene>
<name>A0A1F5S9S0_9BACT</name>
<comment type="caution">
    <text evidence="3">The sequence shown here is derived from an EMBL/GenBank/DDBJ whole genome shotgun (WGS) entry which is preliminary data.</text>
</comment>
<dbReference type="PANTHER" id="PTHR35601">
    <property type="entry name" value="TOXIN RELE"/>
    <property type="match status" value="1"/>
</dbReference>
<dbReference type="SUPFAM" id="SSF143011">
    <property type="entry name" value="RelE-like"/>
    <property type="match status" value="1"/>
</dbReference>
<reference evidence="3 4" key="1">
    <citation type="journal article" date="2016" name="Nat. Commun.">
        <title>Thousands of microbial genomes shed light on interconnected biogeochemical processes in an aquifer system.</title>
        <authorList>
            <person name="Anantharaman K."/>
            <person name="Brown C.T."/>
            <person name="Hug L.A."/>
            <person name="Sharon I."/>
            <person name="Castelle C.J."/>
            <person name="Probst A.J."/>
            <person name="Thomas B.C."/>
            <person name="Singh A."/>
            <person name="Wilkins M.J."/>
            <person name="Karaoz U."/>
            <person name="Brodie E.L."/>
            <person name="Williams K.H."/>
            <person name="Hubbard S.S."/>
            <person name="Banfield J.F."/>
        </authorList>
    </citation>
    <scope>NUCLEOTIDE SEQUENCE [LARGE SCALE GENOMIC DNA]</scope>
</reference>
<comment type="similarity">
    <text evidence="1">Belongs to the RelE toxin family.</text>
</comment>
<dbReference type="NCBIfam" id="TIGR02385">
    <property type="entry name" value="RelE_StbE"/>
    <property type="match status" value="1"/>
</dbReference>
<dbReference type="Proteomes" id="UP000178323">
    <property type="component" value="Unassembled WGS sequence"/>
</dbReference>
<accession>A0A1F5S9S0</accession>
<evidence type="ECO:0000313" key="3">
    <source>
        <dbReference type="EMBL" id="OGF23356.1"/>
    </source>
</evidence>
<evidence type="ECO:0000256" key="1">
    <source>
        <dbReference type="ARBA" id="ARBA00006226"/>
    </source>
</evidence>
<dbReference type="EMBL" id="MFFS01000002">
    <property type="protein sequence ID" value="OGF23356.1"/>
    <property type="molecule type" value="Genomic_DNA"/>
</dbReference>
<sequence>MAYRIVLKKKAEKELGKIPKGERYKVLAVIAELAREPYLGKKLEGEFAGLYSIRVWPYRMIYTIYKKELLIIIIRIGHRQGVYK</sequence>
<dbReference type="PANTHER" id="PTHR35601:SF1">
    <property type="entry name" value="TOXIN RELE"/>
    <property type="match status" value="1"/>
</dbReference>